<proteinExistence type="predicted"/>
<dbReference type="SMART" id="SM01329">
    <property type="entry name" value="Iso_dh"/>
    <property type="match status" value="1"/>
</dbReference>
<evidence type="ECO:0000256" key="3">
    <source>
        <dbReference type="ARBA" id="ARBA00022723"/>
    </source>
</evidence>
<dbReference type="PANTHER" id="PTHR43275">
    <property type="entry name" value="D-MALATE DEHYDROGENASE [DECARBOXYLATING]"/>
    <property type="match status" value="1"/>
</dbReference>
<sequence>MQHTSYPVAVIPGDGIGPELVEAALSVLAAVGSRHGFSLSTTTVDGGAAAYLRDGVPMTPEAIEVVRRSAATLKGPVGLPEVRLPDGTEAGLLGGVLRNGLDLWANVRPIKLLPGIESRVRAEPGDIDYVIVRENTEGLYLARGRGVGNERAMTDTLLVTRHGCERIARYAFELAARRSGAPADGGHRVTLVDKANVLRSMFFFREVFLEVAAQYPDIEAECLYVDAAAQALVMRPEHFDVIVTENLFGDILSDLGGGTVGGIAMCPSGNVGGALRGDPARRSSHPADPAYFEPIHGSAPAIAGRGLANPLSQILAAAMMLDHLGERAGGDDIRDATSAALAAGDIQIRRDGSAIGGPDAVSRAVVAHLRGGAPEVEREPSTP</sequence>
<feature type="domain" description="Isopropylmalate dehydrogenase-like" evidence="7">
    <location>
        <begin position="7"/>
        <end position="369"/>
    </location>
</feature>
<comment type="cofactor">
    <cofactor evidence="1">
        <name>Mn(2+)</name>
        <dbReference type="ChEBI" id="CHEBI:29035"/>
    </cofactor>
</comment>
<evidence type="ECO:0000259" key="7">
    <source>
        <dbReference type="SMART" id="SM01329"/>
    </source>
</evidence>
<dbReference type="Proteomes" id="UP001501570">
    <property type="component" value="Unassembled WGS sequence"/>
</dbReference>
<dbReference type="InterPro" id="IPR019818">
    <property type="entry name" value="IsoCit/isopropylmalate_DH_CS"/>
</dbReference>
<keyword evidence="4" id="KW-0560">Oxidoreductase</keyword>
<dbReference type="PROSITE" id="PS00470">
    <property type="entry name" value="IDH_IMDH"/>
    <property type="match status" value="1"/>
</dbReference>
<dbReference type="SUPFAM" id="SSF53659">
    <property type="entry name" value="Isocitrate/Isopropylmalate dehydrogenase-like"/>
    <property type="match status" value="1"/>
</dbReference>
<evidence type="ECO:0000313" key="9">
    <source>
        <dbReference type="Proteomes" id="UP001501570"/>
    </source>
</evidence>
<keyword evidence="9" id="KW-1185">Reference proteome</keyword>
<evidence type="ECO:0000313" key="8">
    <source>
        <dbReference type="EMBL" id="GAA5196135.1"/>
    </source>
</evidence>
<keyword evidence="6" id="KW-0464">Manganese</keyword>
<reference evidence="9" key="1">
    <citation type="journal article" date="2019" name="Int. J. Syst. Evol. Microbiol.">
        <title>The Global Catalogue of Microorganisms (GCM) 10K type strain sequencing project: providing services to taxonomists for standard genome sequencing and annotation.</title>
        <authorList>
            <consortium name="The Broad Institute Genomics Platform"/>
            <consortium name="The Broad Institute Genome Sequencing Center for Infectious Disease"/>
            <person name="Wu L."/>
            <person name="Ma J."/>
        </authorList>
    </citation>
    <scope>NUCLEOTIDE SEQUENCE [LARGE SCALE GENOMIC DNA]</scope>
    <source>
        <strain evidence="9">JCM 18304</strain>
    </source>
</reference>
<comment type="cofactor">
    <cofactor evidence="2">
        <name>Mg(2+)</name>
        <dbReference type="ChEBI" id="CHEBI:18420"/>
    </cofactor>
</comment>
<dbReference type="PANTHER" id="PTHR43275:SF1">
    <property type="entry name" value="D-MALATE DEHYDROGENASE [DECARBOXYLATING]"/>
    <property type="match status" value="1"/>
</dbReference>
<dbReference type="InterPro" id="IPR050501">
    <property type="entry name" value="ICDH/IPMDH"/>
</dbReference>
<evidence type="ECO:0000256" key="4">
    <source>
        <dbReference type="ARBA" id="ARBA00023002"/>
    </source>
</evidence>
<gene>
    <name evidence="8" type="ORF">GCM10023322_64380</name>
</gene>
<accession>A0ABP9SGY0</accession>
<evidence type="ECO:0000256" key="2">
    <source>
        <dbReference type="ARBA" id="ARBA00001946"/>
    </source>
</evidence>
<dbReference type="EMBL" id="BAABJQ010000025">
    <property type="protein sequence ID" value="GAA5196135.1"/>
    <property type="molecule type" value="Genomic_DNA"/>
</dbReference>
<evidence type="ECO:0000256" key="5">
    <source>
        <dbReference type="ARBA" id="ARBA00023027"/>
    </source>
</evidence>
<protein>
    <submittedName>
        <fullName evidence="8">Isocitrate/isopropylmalate dehydrogenase family protein</fullName>
    </submittedName>
</protein>
<comment type="caution">
    <text evidence="8">The sequence shown here is derived from an EMBL/GenBank/DDBJ whole genome shotgun (WGS) entry which is preliminary data.</text>
</comment>
<organism evidence="8 9">
    <name type="scientific">Rugosimonospora acidiphila</name>
    <dbReference type="NCBI Taxonomy" id="556531"/>
    <lineage>
        <taxon>Bacteria</taxon>
        <taxon>Bacillati</taxon>
        <taxon>Actinomycetota</taxon>
        <taxon>Actinomycetes</taxon>
        <taxon>Micromonosporales</taxon>
        <taxon>Micromonosporaceae</taxon>
        <taxon>Rugosimonospora</taxon>
    </lineage>
</organism>
<keyword evidence="5" id="KW-0520">NAD</keyword>
<dbReference type="Pfam" id="PF00180">
    <property type="entry name" value="Iso_dh"/>
    <property type="match status" value="1"/>
</dbReference>
<keyword evidence="3" id="KW-0479">Metal-binding</keyword>
<evidence type="ECO:0000256" key="1">
    <source>
        <dbReference type="ARBA" id="ARBA00001936"/>
    </source>
</evidence>
<dbReference type="Gene3D" id="3.40.718.10">
    <property type="entry name" value="Isopropylmalate Dehydrogenase"/>
    <property type="match status" value="1"/>
</dbReference>
<dbReference type="RefSeq" id="WP_345636006.1">
    <property type="nucleotide sequence ID" value="NZ_BAABJQ010000025.1"/>
</dbReference>
<name>A0ABP9SGY0_9ACTN</name>
<evidence type="ECO:0000256" key="6">
    <source>
        <dbReference type="ARBA" id="ARBA00023211"/>
    </source>
</evidence>
<dbReference type="InterPro" id="IPR024084">
    <property type="entry name" value="IsoPropMal-DH-like_dom"/>
</dbReference>